<feature type="transmembrane region" description="Helical" evidence="2">
    <location>
        <begin position="5"/>
        <end position="25"/>
    </location>
</feature>
<evidence type="ECO:0000313" key="3">
    <source>
        <dbReference type="EMBL" id="CAE6489796.1"/>
    </source>
</evidence>
<proteinExistence type="predicted"/>
<dbReference type="Pfam" id="PF09826">
    <property type="entry name" value="Beta_propel"/>
    <property type="match status" value="1"/>
</dbReference>
<evidence type="ECO:0000256" key="2">
    <source>
        <dbReference type="SAM" id="Phobius"/>
    </source>
</evidence>
<gene>
    <name evidence="3" type="ORF">NUZ5A_20666</name>
</gene>
<protein>
    <submittedName>
        <fullName evidence="3">Copper amine oxidase-like protein</fullName>
    </submittedName>
</protein>
<keyword evidence="2" id="KW-0472">Membrane</keyword>
<keyword evidence="2" id="KW-0812">Transmembrane</keyword>
<dbReference type="RefSeq" id="WP_205098552.1">
    <property type="nucleotide sequence ID" value="NZ_CAJNAQ010000002.1"/>
</dbReference>
<dbReference type="InterPro" id="IPR019198">
    <property type="entry name" value="Beta_propeller_containing"/>
</dbReference>
<feature type="region of interest" description="Disordered" evidence="1">
    <location>
        <begin position="108"/>
        <end position="130"/>
    </location>
</feature>
<accession>A0A812EZ36</accession>
<name>A0A812EZ36_9ARCH</name>
<organism evidence="3 4">
    <name type="scientific">Candidatus Nitrosotenuis uzonensis</name>
    <dbReference type="NCBI Taxonomy" id="1407055"/>
    <lineage>
        <taxon>Archaea</taxon>
        <taxon>Nitrososphaerota</taxon>
        <taxon>Candidatus Nitrosotenuis</taxon>
    </lineage>
</organism>
<dbReference type="Proteomes" id="UP000655759">
    <property type="component" value="Unassembled WGS sequence"/>
</dbReference>
<sequence>MNTKILVGVITAIAVAGILGIYIALSPSNQPQTPYTIPPQIFDEPKIVSIDDTQQVRKFESYDELTKFLQSAQSLNNQYAIYESPVHGGIVRTGSQWNSGVQIELDSQLTPRPSLPPHDANAPSRADFPSYSTTNIQVQNVDEPDFLKNDDKYAYIVSGDKLTIIEAYPAESAKIILKIGLDIPQGQSLQNIFLNKDRLVVFYQDYKETEYIPEYGFAPTKIYASLSHAVIIDVTDKENPKILKDYSITGYYNNARMIGDSVYLITTNDVNYPRPIVPLIRESSGIMITPDVFYFDNPEQYYNFNTITAFGIFNETINAETFLMSGAGTIYVSESNIYITYQKNIPYNYYRTLEQDRFFNAIVPALPQDAQNKIKAVMADSTLTHQEKWNRVSDILQETYNKLSSSDRSSLFEKIQNAINDYDTKVQQDTFKTVVHKIAIDGTNLTYVAKAEVPGRLLNQFSMDESGNRFRIATTSEFWGTRNYMYNNVYVLDANLRQVGALEKIAPDESIYSTRFMNDRLYMVTFKRIDPFFVIDLSTDSPKVLGELKIPGYSNYLHPYDQNHVIGIGKETKENQHGGIETLGVKISLFDVTDVRRPVELDVVTIGKQGTDSEVLSDHKALLFDKEKGILSIPIWEQEHDYAPNRQYVEPKIWRGFYAFNVNTVDGFTLKGKITHFNSTGYDYYMGSRSFYIGDVLYTVSSNLMKMNDLSDMHEINQLKFRDEAKIIRYID</sequence>
<evidence type="ECO:0000256" key="1">
    <source>
        <dbReference type="SAM" id="MobiDB-lite"/>
    </source>
</evidence>
<dbReference type="EMBL" id="CAJNAQ010000002">
    <property type="protein sequence ID" value="CAE6489796.1"/>
    <property type="molecule type" value="Genomic_DNA"/>
</dbReference>
<reference evidence="3" key="1">
    <citation type="submission" date="2021-02" db="EMBL/GenBank/DDBJ databases">
        <authorList>
            <person name="Han P."/>
        </authorList>
    </citation>
    <scope>NUCLEOTIDE SEQUENCE</scope>
    <source>
        <strain evidence="3">Candidatus Nitrosotenuis uzonensis 5A</strain>
    </source>
</reference>
<evidence type="ECO:0000313" key="4">
    <source>
        <dbReference type="Proteomes" id="UP000655759"/>
    </source>
</evidence>
<comment type="caution">
    <text evidence="3">The sequence shown here is derived from an EMBL/GenBank/DDBJ whole genome shotgun (WGS) entry which is preliminary data.</text>
</comment>
<keyword evidence="2" id="KW-1133">Transmembrane helix</keyword>
<dbReference type="AlphaFoldDB" id="A0A812EZ36"/>